<feature type="domain" description="Thioesterase" evidence="3">
    <location>
        <begin position="54"/>
        <end position="128"/>
    </location>
</feature>
<evidence type="ECO:0000256" key="2">
    <source>
        <dbReference type="ARBA" id="ARBA00022801"/>
    </source>
</evidence>
<dbReference type="InterPro" id="IPR029069">
    <property type="entry name" value="HotDog_dom_sf"/>
</dbReference>
<sequence length="143" mass="15499">MQLTPIMDPQALNRFLEADFPQLHTDGKVFEVMEVGPGTVVMRLMPNERHLRPGGTISGPTLFALADVGAWCAVLAHIGPVALAVTTNLNINFLRKPEPGPLSCTCRVLKLGKRLAVVEASIFDENDDDLVAHATATYSIPPR</sequence>
<dbReference type="InterPro" id="IPR039298">
    <property type="entry name" value="ACOT13"/>
</dbReference>
<organism evidence="4 5">
    <name type="scientific">Shinella zoogloeoides</name>
    <name type="common">Crabtreella saccharophila</name>
    <dbReference type="NCBI Taxonomy" id="352475"/>
    <lineage>
        <taxon>Bacteria</taxon>
        <taxon>Pseudomonadati</taxon>
        <taxon>Pseudomonadota</taxon>
        <taxon>Alphaproteobacteria</taxon>
        <taxon>Hyphomicrobiales</taxon>
        <taxon>Rhizobiaceae</taxon>
        <taxon>Shinella</taxon>
    </lineage>
</organism>
<accession>A0A6N8TB53</accession>
<comment type="similarity">
    <text evidence="1">Belongs to the thioesterase PaaI family.</text>
</comment>
<dbReference type="InterPro" id="IPR006683">
    <property type="entry name" value="Thioestr_dom"/>
</dbReference>
<reference evidence="4 5" key="1">
    <citation type="submission" date="2019-12" db="EMBL/GenBank/DDBJ databases">
        <title>Shinella granuli gen. nov., sp. nov., and proposal of the reclassification of Zoogloea ramigera ATCC 19623 as Shinella zoogloeoides sp. nov.</title>
        <authorList>
            <person name="Gao J."/>
        </authorList>
    </citation>
    <scope>NUCLEOTIDE SEQUENCE [LARGE SCALE GENOMIC DNA]</scope>
    <source>
        <strain evidence="4 5">DSM 287</strain>
    </source>
</reference>
<dbReference type="InterPro" id="IPR003736">
    <property type="entry name" value="PAAI_dom"/>
</dbReference>
<evidence type="ECO:0000259" key="3">
    <source>
        <dbReference type="Pfam" id="PF03061"/>
    </source>
</evidence>
<dbReference type="PANTHER" id="PTHR21660:SF1">
    <property type="entry name" value="ACYL-COENZYME A THIOESTERASE 13"/>
    <property type="match status" value="1"/>
</dbReference>
<dbReference type="SUPFAM" id="SSF54637">
    <property type="entry name" value="Thioesterase/thiol ester dehydrase-isomerase"/>
    <property type="match status" value="1"/>
</dbReference>
<dbReference type="Gene3D" id="3.10.129.10">
    <property type="entry name" value="Hotdog Thioesterase"/>
    <property type="match status" value="1"/>
</dbReference>
<gene>
    <name evidence="4" type="ORF">GR156_03675</name>
</gene>
<evidence type="ECO:0000313" key="4">
    <source>
        <dbReference type="EMBL" id="MXN99385.1"/>
    </source>
</evidence>
<keyword evidence="2" id="KW-0378">Hydrolase</keyword>
<dbReference type="EMBL" id="WUML01000002">
    <property type="protein sequence ID" value="MXN99385.1"/>
    <property type="molecule type" value="Genomic_DNA"/>
</dbReference>
<dbReference type="GO" id="GO:0047617">
    <property type="term" value="F:fatty acyl-CoA hydrolase activity"/>
    <property type="evidence" value="ECO:0007669"/>
    <property type="project" value="InterPro"/>
</dbReference>
<evidence type="ECO:0000256" key="1">
    <source>
        <dbReference type="ARBA" id="ARBA00008324"/>
    </source>
</evidence>
<dbReference type="NCBIfam" id="TIGR00369">
    <property type="entry name" value="unchar_dom_1"/>
    <property type="match status" value="1"/>
</dbReference>
<comment type="caution">
    <text evidence="4">The sequence shown here is derived from an EMBL/GenBank/DDBJ whole genome shotgun (WGS) entry which is preliminary data.</text>
</comment>
<protein>
    <submittedName>
        <fullName evidence="4">Hotdog fold thioesterase</fullName>
    </submittedName>
</protein>
<dbReference type="RefSeq" id="WP_160784797.1">
    <property type="nucleotide sequence ID" value="NZ_CP086610.1"/>
</dbReference>
<dbReference type="Pfam" id="PF03061">
    <property type="entry name" value="4HBT"/>
    <property type="match status" value="1"/>
</dbReference>
<dbReference type="Proteomes" id="UP000440304">
    <property type="component" value="Unassembled WGS sequence"/>
</dbReference>
<dbReference type="OrthoDB" id="9805304at2"/>
<name>A0A6N8TB53_SHIZO</name>
<dbReference type="PANTHER" id="PTHR21660">
    <property type="entry name" value="THIOESTERASE SUPERFAMILY MEMBER-RELATED"/>
    <property type="match status" value="1"/>
</dbReference>
<dbReference type="AlphaFoldDB" id="A0A6N8TB53"/>
<dbReference type="CDD" id="cd03443">
    <property type="entry name" value="PaaI_thioesterase"/>
    <property type="match status" value="1"/>
</dbReference>
<evidence type="ECO:0000313" key="5">
    <source>
        <dbReference type="Proteomes" id="UP000440304"/>
    </source>
</evidence>
<proteinExistence type="inferred from homology"/>